<dbReference type="AlphaFoldDB" id="A0AA35SUD7"/>
<gene>
    <name evidence="2" type="ORF">GBAR_LOCUS19601</name>
</gene>
<dbReference type="EMBL" id="CASHTH010002758">
    <property type="protein sequence ID" value="CAI8034896.1"/>
    <property type="molecule type" value="Genomic_DNA"/>
</dbReference>
<dbReference type="Proteomes" id="UP001174909">
    <property type="component" value="Unassembled WGS sequence"/>
</dbReference>
<proteinExistence type="predicted"/>
<evidence type="ECO:0000256" key="1">
    <source>
        <dbReference type="SAM" id="MobiDB-lite"/>
    </source>
</evidence>
<feature type="compositionally biased region" description="Polar residues" evidence="1">
    <location>
        <begin position="185"/>
        <end position="203"/>
    </location>
</feature>
<evidence type="ECO:0000313" key="2">
    <source>
        <dbReference type="EMBL" id="CAI8034896.1"/>
    </source>
</evidence>
<organism evidence="2 3">
    <name type="scientific">Geodia barretti</name>
    <name type="common">Barrett's horny sponge</name>
    <dbReference type="NCBI Taxonomy" id="519541"/>
    <lineage>
        <taxon>Eukaryota</taxon>
        <taxon>Metazoa</taxon>
        <taxon>Porifera</taxon>
        <taxon>Demospongiae</taxon>
        <taxon>Heteroscleromorpha</taxon>
        <taxon>Tetractinellida</taxon>
        <taxon>Astrophorina</taxon>
        <taxon>Geodiidae</taxon>
        <taxon>Geodia</taxon>
    </lineage>
</organism>
<sequence>QQPRLRRVLSRFKRNELPGVVQWLVGNEETPVRGTKRDIVSSTLDAFSENKVSEHAITELELKYILTHPDSLQWKGYSLTYANALVPSMVDTDPQMFCKRFQVYLSNLDYDIADTLSTPYHWLALHIGGQWPCGFLHLLHGALPPHSLRHTGRSQETTPHYNPRRPVSDCWLFTVEGHGVVWQKPQFSPGPNAQPGQPGSLQCIQAEPKGPQPPSGREKEAKQTPSRW</sequence>
<reference evidence="2" key="1">
    <citation type="submission" date="2023-03" db="EMBL/GenBank/DDBJ databases">
        <authorList>
            <person name="Steffen K."/>
            <person name="Cardenas P."/>
        </authorList>
    </citation>
    <scope>NUCLEOTIDE SEQUENCE</scope>
</reference>
<name>A0AA35SUD7_GEOBA</name>
<evidence type="ECO:0000313" key="3">
    <source>
        <dbReference type="Proteomes" id="UP001174909"/>
    </source>
</evidence>
<comment type="caution">
    <text evidence="2">The sequence shown here is derived from an EMBL/GenBank/DDBJ whole genome shotgun (WGS) entry which is preliminary data.</text>
</comment>
<protein>
    <submittedName>
        <fullName evidence="2">Uncharacterized protein</fullName>
    </submittedName>
</protein>
<keyword evidence="3" id="KW-1185">Reference proteome</keyword>
<feature type="region of interest" description="Disordered" evidence="1">
    <location>
        <begin position="184"/>
        <end position="228"/>
    </location>
</feature>
<feature type="non-terminal residue" evidence="2">
    <location>
        <position position="1"/>
    </location>
</feature>
<accession>A0AA35SUD7</accession>